<dbReference type="FunFam" id="1.20.1640.10:FF:000001">
    <property type="entry name" value="Efflux pump membrane transporter"/>
    <property type="match status" value="1"/>
</dbReference>
<dbReference type="SUPFAM" id="SSF82866">
    <property type="entry name" value="Multidrug efflux transporter AcrB transmembrane domain"/>
    <property type="match status" value="2"/>
</dbReference>
<dbReference type="GO" id="GO:0009636">
    <property type="term" value="P:response to toxic substance"/>
    <property type="evidence" value="ECO:0007669"/>
    <property type="project" value="UniProtKB-ARBA"/>
</dbReference>
<dbReference type="NCBIfam" id="TIGR00915">
    <property type="entry name" value="2A0602"/>
    <property type="match status" value="1"/>
</dbReference>
<feature type="transmembrane region" description="Helical" evidence="9">
    <location>
        <begin position="437"/>
        <end position="458"/>
    </location>
</feature>
<evidence type="ECO:0000313" key="10">
    <source>
        <dbReference type="EMBL" id="KFX04376.1"/>
    </source>
</evidence>
<dbReference type="GO" id="GO:0042910">
    <property type="term" value="F:xenobiotic transmembrane transporter activity"/>
    <property type="evidence" value="ECO:0007669"/>
    <property type="project" value="TreeGrafter"/>
</dbReference>
<feature type="transmembrane region" description="Helical" evidence="9">
    <location>
        <begin position="340"/>
        <end position="359"/>
    </location>
</feature>
<dbReference type="InterPro" id="IPR004764">
    <property type="entry name" value="MdtF-like"/>
</dbReference>
<dbReference type="Gene3D" id="3.30.70.1440">
    <property type="entry name" value="Multidrug efflux transporter AcrB pore domain"/>
    <property type="match status" value="1"/>
</dbReference>
<dbReference type="EMBL" id="JQHM01000005">
    <property type="protein sequence ID" value="KFX04376.1"/>
    <property type="molecule type" value="Genomic_DNA"/>
</dbReference>
<dbReference type="eggNOG" id="COG0841">
    <property type="taxonomic scope" value="Bacteria"/>
</dbReference>
<feature type="transmembrane region" description="Helical" evidence="9">
    <location>
        <begin position="538"/>
        <end position="558"/>
    </location>
</feature>
<dbReference type="SUPFAM" id="SSF82714">
    <property type="entry name" value="Multidrug efflux transporter AcrB TolC docking domain, DN and DC subdomains"/>
    <property type="match status" value="2"/>
</dbReference>
<evidence type="ECO:0000256" key="7">
    <source>
        <dbReference type="ARBA" id="ARBA00022989"/>
    </source>
</evidence>
<dbReference type="GO" id="GO:0015562">
    <property type="term" value="F:efflux transmembrane transporter activity"/>
    <property type="evidence" value="ECO:0007669"/>
    <property type="project" value="InterPro"/>
</dbReference>
<feature type="transmembrane region" description="Helical" evidence="9">
    <location>
        <begin position="923"/>
        <end position="948"/>
    </location>
</feature>
<keyword evidence="3 9" id="KW-0813">Transport</keyword>
<dbReference type="PRINTS" id="PR00702">
    <property type="entry name" value="ACRIFLAVINRP"/>
</dbReference>
<dbReference type="Gene3D" id="3.30.2090.10">
    <property type="entry name" value="Multidrug efflux transporter AcrB TolC docking domain, DN and DC subdomains"/>
    <property type="match status" value="2"/>
</dbReference>
<protein>
    <recommendedName>
        <fullName evidence="9">Efflux pump membrane transporter</fullName>
    </recommendedName>
</protein>
<dbReference type="NCBIfam" id="NF000282">
    <property type="entry name" value="RND_permease_1"/>
    <property type="match status" value="1"/>
</dbReference>
<comment type="similarity">
    <text evidence="2 9">Belongs to the resistance-nodulation-cell division (RND) (TC 2.A.6) family.</text>
</comment>
<keyword evidence="8 9" id="KW-0472">Membrane</keyword>
<reference evidence="10 11" key="1">
    <citation type="submission" date="2014-08" db="EMBL/GenBank/DDBJ databases">
        <title>Genome sequences of NCPPB Pectobacterium isolates.</title>
        <authorList>
            <person name="Glover R.H."/>
            <person name="Sapp M."/>
            <person name="Elphinstone J."/>
        </authorList>
    </citation>
    <scope>NUCLEOTIDE SEQUENCE [LARGE SCALE GENOMIC DNA]</scope>
    <source>
        <strain evidence="10 11">NCPPB 2795</strain>
    </source>
</reference>
<dbReference type="FunFam" id="3.30.2090.10:FF:000002">
    <property type="entry name" value="Efflux pump membrane transporter"/>
    <property type="match status" value="1"/>
</dbReference>
<feature type="transmembrane region" description="Helical" evidence="9">
    <location>
        <begin position="366"/>
        <end position="387"/>
    </location>
</feature>
<comment type="subcellular location">
    <subcellularLocation>
        <location evidence="1 9">Cell inner membrane</location>
        <topology evidence="1 9">Multi-pass membrane protein</topology>
    </subcellularLocation>
</comment>
<feature type="transmembrane region" description="Helical" evidence="9">
    <location>
        <begin position="999"/>
        <end position="1026"/>
    </location>
</feature>
<sequence>MANFFVDRPIFAWVLAILLSLCGMLAIKSLPIEQYPDLAPPSVRITASYPGASAQTLENTVTQVIEQSMTGLDNLMYMSSDSSNTGQARIMLTFEAGTDPDEARQQVQNQLQSATRKLPQDVQQQGVTVSKTGDTNILMVAFVSTDGSMDKQDISDYVATNIQEPISRISGVGEVDSYGSQYAMRIWLDPAKLMDYSLTTSDVVRAIESQNSQVSVGQVGGVPSVDNQALNATINAQSLLQTPQQFRDITLRVNQDGSAVTLANVAEVELGAERYDFLSRFNGQAASGLGVKLASGANELETDKRVRERIEELSQYFPHGLEAKIAFETSPFVKASITDVVKTLFEAVLLVFLVMYLFLQNFRATLIPTIAVPVVLLGTFAVLYAFGFSLNTLTMFAMVLAIGLLVDDAIVVVENVERVMSEEGLSPREATRKSMGQVQGALVGIALVLSAVFVPMAFFGGTTGAIYRQFSITIVTSMILSVLVAMILTPALCATLLKPLAKGQHHGRKGFFGWFNRSFTRTSLGYERGVGKILISSVRWLLLYMGIIGIMAFLFFRLPTSFLPQEDRGVFTTQVQLPPGATQQQTLQVVNKIEQYYLTQEKDAVTSVFSTIGSGPGGNGQNVARLFVRLKDWNERTTPESSSFAVIERATKAFRNIKEARVFASSPPSINGLGSAAGFAMQLQDRGGLGHDALMAARDQLLNMAESNRELTRVRHNGLDDGSQLRIHIDQRKAQALGVSVDDINSTLKTGWGSTYVNDFLDRGRVKKVYVQAAAKFRMLPDDISKWYVRNNSGGMVPFSAFAQTVWETGSPRLERYNGYSSLEIVGEATPGVSTGTAMTIMESLVEKLPEGFGVEWTGMSLQERLSGAQAPALYAISLLVVFLCLAALYESWTVPFSVMLVVPMGVLGALVATWARGLENDVYFQVGLLTVVGLSAKNAILIVEFANEMNQKGKDLVEATLEASRQRLRPILMTSLAFIFGVLPMATSSGAGSASQHAVGTGVIGGMLAATFLAIFFVPLFFVVVRRRFPLKEKMTEQD</sequence>
<dbReference type="AlphaFoldDB" id="A0A093S2P7"/>
<feature type="transmembrane region" description="Helical" evidence="9">
    <location>
        <begin position="873"/>
        <end position="890"/>
    </location>
</feature>
<dbReference type="FunFam" id="1.20.1640.10:FF:000002">
    <property type="entry name" value="Efflux pump membrane transporter"/>
    <property type="match status" value="1"/>
</dbReference>
<dbReference type="SUPFAM" id="SSF82693">
    <property type="entry name" value="Multidrug efflux transporter AcrB pore domain, PN1, PN2, PC1 and PC2 subdomains"/>
    <property type="match status" value="3"/>
</dbReference>
<dbReference type="RefSeq" id="WP_039324685.1">
    <property type="nucleotide sequence ID" value="NZ_JQHM01000005.1"/>
</dbReference>
<feature type="transmembrane region" description="Helical" evidence="9">
    <location>
        <begin position="969"/>
        <end position="987"/>
    </location>
</feature>
<dbReference type="NCBIfam" id="NF007842">
    <property type="entry name" value="PRK10555.1"/>
    <property type="match status" value="1"/>
</dbReference>
<evidence type="ECO:0000256" key="5">
    <source>
        <dbReference type="ARBA" id="ARBA00022519"/>
    </source>
</evidence>
<dbReference type="GO" id="GO:0005886">
    <property type="term" value="C:plasma membrane"/>
    <property type="evidence" value="ECO:0007669"/>
    <property type="project" value="UniProtKB-SubCell"/>
</dbReference>
<dbReference type="InterPro" id="IPR027463">
    <property type="entry name" value="AcrB_DN_DC_subdom"/>
</dbReference>
<dbReference type="Gene3D" id="3.30.70.1320">
    <property type="entry name" value="Multidrug efflux transporter AcrB pore domain like"/>
    <property type="match status" value="1"/>
</dbReference>
<dbReference type="PANTHER" id="PTHR32063">
    <property type="match status" value="1"/>
</dbReference>
<feature type="transmembrane region" description="Helical" evidence="9">
    <location>
        <begin position="897"/>
        <end position="917"/>
    </location>
</feature>
<dbReference type="Pfam" id="PF00873">
    <property type="entry name" value="ACR_tran"/>
    <property type="match status" value="1"/>
</dbReference>
<accession>A0A093S2P7</accession>
<dbReference type="FunFam" id="3.30.2090.10:FF:000001">
    <property type="entry name" value="Efflux pump membrane transporter"/>
    <property type="match status" value="1"/>
</dbReference>
<evidence type="ECO:0000256" key="3">
    <source>
        <dbReference type="ARBA" id="ARBA00022448"/>
    </source>
</evidence>
<evidence type="ECO:0000256" key="9">
    <source>
        <dbReference type="RuleBase" id="RU364070"/>
    </source>
</evidence>
<evidence type="ECO:0000256" key="2">
    <source>
        <dbReference type="ARBA" id="ARBA00010942"/>
    </source>
</evidence>
<keyword evidence="6 9" id="KW-0812">Transmembrane</keyword>
<dbReference type="STRING" id="55207.KP22_13550"/>
<name>A0A093S2P7_9GAMM</name>
<dbReference type="InterPro" id="IPR001036">
    <property type="entry name" value="Acrflvin-R"/>
</dbReference>
<evidence type="ECO:0000256" key="1">
    <source>
        <dbReference type="ARBA" id="ARBA00004429"/>
    </source>
</evidence>
<dbReference type="PANTHER" id="PTHR32063:SF32">
    <property type="entry name" value="AMINOGLYCOSIDE EFFLUX PUMP-RELATED"/>
    <property type="match status" value="1"/>
</dbReference>
<proteinExistence type="inferred from homology"/>
<comment type="caution">
    <text evidence="10">The sequence shown here is derived from an EMBL/GenBank/DDBJ whole genome shotgun (WGS) entry which is preliminary data.</text>
</comment>
<keyword evidence="7 9" id="KW-1133">Transmembrane helix</keyword>
<gene>
    <name evidence="10" type="ORF">KP22_13550</name>
</gene>
<keyword evidence="5 9" id="KW-0997">Cell inner membrane</keyword>
<dbReference type="FunFam" id="3.30.70.1430:FF:000001">
    <property type="entry name" value="Efflux pump membrane transporter"/>
    <property type="match status" value="1"/>
</dbReference>
<evidence type="ECO:0000256" key="6">
    <source>
        <dbReference type="ARBA" id="ARBA00022692"/>
    </source>
</evidence>
<evidence type="ECO:0000256" key="4">
    <source>
        <dbReference type="ARBA" id="ARBA00022475"/>
    </source>
</evidence>
<organism evidence="10 11">
    <name type="scientific">Pectobacterium betavasculorum</name>
    <dbReference type="NCBI Taxonomy" id="55207"/>
    <lineage>
        <taxon>Bacteria</taxon>
        <taxon>Pseudomonadati</taxon>
        <taxon>Pseudomonadota</taxon>
        <taxon>Gammaproteobacteria</taxon>
        <taxon>Enterobacterales</taxon>
        <taxon>Pectobacteriaceae</taxon>
        <taxon>Pectobacterium</taxon>
    </lineage>
</organism>
<dbReference type="Proteomes" id="UP000032874">
    <property type="component" value="Unassembled WGS sequence"/>
</dbReference>
<keyword evidence="4" id="KW-1003">Cell membrane</keyword>
<dbReference type="Gene3D" id="1.20.1640.10">
    <property type="entry name" value="Multidrug efflux transporter AcrB transmembrane domain"/>
    <property type="match status" value="2"/>
</dbReference>
<comment type="caution">
    <text evidence="9">Lacks conserved residue(s) required for the propagation of feature annotation.</text>
</comment>
<evidence type="ECO:0000256" key="8">
    <source>
        <dbReference type="ARBA" id="ARBA00023136"/>
    </source>
</evidence>
<dbReference type="FunFam" id="3.30.70.1430:FF:000002">
    <property type="entry name" value="Efflux pump membrane transporter"/>
    <property type="match status" value="1"/>
</dbReference>
<evidence type="ECO:0000313" key="11">
    <source>
        <dbReference type="Proteomes" id="UP000032874"/>
    </source>
</evidence>
<feature type="transmembrane region" description="Helical" evidence="9">
    <location>
        <begin position="470"/>
        <end position="497"/>
    </location>
</feature>
<dbReference type="Gene3D" id="3.30.70.1430">
    <property type="entry name" value="Multidrug efflux transporter AcrB pore domain"/>
    <property type="match status" value="2"/>
</dbReference>